<gene>
    <name evidence="2" type="ORF">AaE_012891</name>
</gene>
<dbReference type="GO" id="GO:0016407">
    <property type="term" value="F:acetyltransferase activity"/>
    <property type="evidence" value="ECO:0007669"/>
    <property type="project" value="InterPro"/>
</dbReference>
<dbReference type="InterPro" id="IPR038765">
    <property type="entry name" value="Papain-like_cys_pep_sf"/>
</dbReference>
<proteinExistence type="inferred from homology"/>
<dbReference type="VEuPathDB" id="FungiDB:H257_04891"/>
<dbReference type="InterPro" id="IPR001447">
    <property type="entry name" value="Arylamine_N-AcTrfase"/>
</dbReference>
<accession>A0A6A4Z8W8</accession>
<dbReference type="Proteomes" id="UP000469452">
    <property type="component" value="Unassembled WGS sequence"/>
</dbReference>
<evidence type="ECO:0000313" key="3">
    <source>
        <dbReference type="Proteomes" id="UP000469452"/>
    </source>
</evidence>
<evidence type="ECO:0000313" key="2">
    <source>
        <dbReference type="EMBL" id="KAF0709414.1"/>
    </source>
</evidence>
<sequence>MSSTLPFDKEAYLERIGLPTDPVELGSENSLAFLTKVVVHHHLAIPFENLAACGVFPVDRGHVQDSAVERISLDADKIFQKLVTDKRGGYCFEQNALLAAALRAFGFTVDTLAARVVIPFQSDATAGLRLTGLSHMIMLVRCEGETSQYLCDVGFGGRGQPPSPLPLNEDHVVETKGGEKYQLKRVHLERHASPSTYSGDFLLVATAPPAASTFWGVYYKTQQAGDFHASYVFSTENLMAHADYIPANWYVSTSPHSRFTQAATCAKRTEAGLLSLLGMTFNHIEYGQVVESKTLTSTAEVLNVLEDRFGLVPPSPQ</sequence>
<dbReference type="AlphaFoldDB" id="A0A6A4Z8W8"/>
<organism evidence="2 3">
    <name type="scientific">Aphanomyces astaci</name>
    <name type="common">Crayfish plague agent</name>
    <dbReference type="NCBI Taxonomy" id="112090"/>
    <lineage>
        <taxon>Eukaryota</taxon>
        <taxon>Sar</taxon>
        <taxon>Stramenopiles</taxon>
        <taxon>Oomycota</taxon>
        <taxon>Saprolegniomycetes</taxon>
        <taxon>Saprolegniales</taxon>
        <taxon>Verrucalvaceae</taxon>
        <taxon>Aphanomyces</taxon>
    </lineage>
</organism>
<name>A0A6A4Z8W8_APHAT</name>
<comment type="similarity">
    <text evidence="1">Belongs to the arylamine N-acetyltransferase family.</text>
</comment>
<dbReference type="PANTHER" id="PTHR11786:SF0">
    <property type="entry name" value="ARYLAMINE N-ACETYLTRANSFERASE 4-RELATED"/>
    <property type="match status" value="1"/>
</dbReference>
<dbReference type="InterPro" id="IPR053710">
    <property type="entry name" value="Arylamine_NAT_domain_sf"/>
</dbReference>
<dbReference type="SUPFAM" id="SSF54001">
    <property type="entry name" value="Cysteine proteinases"/>
    <property type="match status" value="1"/>
</dbReference>
<protein>
    <submittedName>
        <fullName evidence="2">Uncharacterized protein</fullName>
    </submittedName>
</protein>
<dbReference type="Pfam" id="PF00797">
    <property type="entry name" value="Acetyltransf_2"/>
    <property type="match status" value="1"/>
</dbReference>
<evidence type="ECO:0000256" key="1">
    <source>
        <dbReference type="ARBA" id="ARBA00006547"/>
    </source>
</evidence>
<dbReference type="PANTHER" id="PTHR11786">
    <property type="entry name" value="N-HYDROXYARYLAMINE O-ACETYLTRANSFERASE"/>
    <property type="match status" value="1"/>
</dbReference>
<dbReference type="Gene3D" id="3.30.2140.20">
    <property type="match status" value="1"/>
</dbReference>
<reference evidence="2 3" key="1">
    <citation type="submission" date="2019-06" db="EMBL/GenBank/DDBJ databases">
        <title>Genomics analysis of Aphanomyces spp. identifies a new class of oomycete effector associated with host adaptation.</title>
        <authorList>
            <person name="Gaulin E."/>
        </authorList>
    </citation>
    <scope>NUCLEOTIDE SEQUENCE [LARGE SCALE GENOMIC DNA]</scope>
    <source>
        <strain evidence="2 3">E</strain>
    </source>
</reference>
<dbReference type="EMBL" id="VJMI01018785">
    <property type="protein sequence ID" value="KAF0709414.1"/>
    <property type="molecule type" value="Genomic_DNA"/>
</dbReference>
<comment type="caution">
    <text evidence="2">The sequence shown here is derived from an EMBL/GenBank/DDBJ whole genome shotgun (WGS) entry which is preliminary data.</text>
</comment>